<evidence type="ECO:0000256" key="8">
    <source>
        <dbReference type="SAM" id="MobiDB-lite"/>
    </source>
</evidence>
<evidence type="ECO:0000313" key="10">
    <source>
        <dbReference type="Proteomes" id="UP001190700"/>
    </source>
</evidence>
<feature type="compositionally biased region" description="Gly residues" evidence="8">
    <location>
        <begin position="458"/>
        <end position="480"/>
    </location>
</feature>
<evidence type="ECO:0000256" key="3">
    <source>
        <dbReference type="ARBA" id="ARBA00022816"/>
    </source>
</evidence>
<dbReference type="GO" id="GO:0051028">
    <property type="term" value="P:mRNA transport"/>
    <property type="evidence" value="ECO:0007669"/>
    <property type="project" value="UniProtKB-KW"/>
</dbReference>
<dbReference type="Proteomes" id="UP001190700">
    <property type="component" value="Unassembled WGS sequence"/>
</dbReference>
<feature type="compositionally biased region" description="Low complexity" evidence="8">
    <location>
        <begin position="293"/>
        <end position="302"/>
    </location>
</feature>
<keyword evidence="6" id="KW-0906">Nuclear pore complex</keyword>
<proteinExistence type="predicted"/>
<evidence type="ECO:0000313" key="9">
    <source>
        <dbReference type="EMBL" id="KAK3285274.1"/>
    </source>
</evidence>
<keyword evidence="7" id="KW-0539">Nucleus</keyword>
<dbReference type="InterPro" id="IPR024882">
    <property type="entry name" value="NUP58/p45/49"/>
</dbReference>
<evidence type="ECO:0008006" key="11">
    <source>
        <dbReference type="Google" id="ProtNLM"/>
    </source>
</evidence>
<keyword evidence="3" id="KW-0509">mRNA transport</keyword>
<evidence type="ECO:0000256" key="1">
    <source>
        <dbReference type="ARBA" id="ARBA00004567"/>
    </source>
</evidence>
<feature type="region of interest" description="Disordered" evidence="8">
    <location>
        <begin position="458"/>
        <end position="494"/>
    </location>
</feature>
<evidence type="ECO:0000256" key="7">
    <source>
        <dbReference type="ARBA" id="ARBA00023242"/>
    </source>
</evidence>
<dbReference type="EMBL" id="LGRX02001890">
    <property type="protein sequence ID" value="KAK3285274.1"/>
    <property type="molecule type" value="Genomic_DNA"/>
</dbReference>
<reference evidence="9 10" key="1">
    <citation type="journal article" date="2015" name="Genome Biol. Evol.">
        <title>Comparative Genomics of a Bacterivorous Green Alga Reveals Evolutionary Causalities and Consequences of Phago-Mixotrophic Mode of Nutrition.</title>
        <authorList>
            <person name="Burns J.A."/>
            <person name="Paasch A."/>
            <person name="Narechania A."/>
            <person name="Kim E."/>
        </authorList>
    </citation>
    <scope>NUCLEOTIDE SEQUENCE [LARGE SCALE GENOMIC DNA]</scope>
    <source>
        <strain evidence="9 10">PLY_AMNH</strain>
    </source>
</reference>
<organism evidence="9 10">
    <name type="scientific">Cymbomonas tetramitiformis</name>
    <dbReference type="NCBI Taxonomy" id="36881"/>
    <lineage>
        <taxon>Eukaryota</taxon>
        <taxon>Viridiplantae</taxon>
        <taxon>Chlorophyta</taxon>
        <taxon>Pyramimonadophyceae</taxon>
        <taxon>Pyramimonadales</taxon>
        <taxon>Pyramimonadaceae</taxon>
        <taxon>Cymbomonas</taxon>
    </lineage>
</organism>
<dbReference type="AlphaFoldDB" id="A0AAE0LHT3"/>
<dbReference type="GO" id="GO:0015031">
    <property type="term" value="P:protein transport"/>
    <property type="evidence" value="ECO:0007669"/>
    <property type="project" value="UniProtKB-KW"/>
</dbReference>
<evidence type="ECO:0000256" key="6">
    <source>
        <dbReference type="ARBA" id="ARBA00023132"/>
    </source>
</evidence>
<dbReference type="Gene3D" id="6.10.140.1350">
    <property type="match status" value="1"/>
</dbReference>
<gene>
    <name evidence="9" type="ORF">CYMTET_7109</name>
</gene>
<name>A0AAE0LHT3_9CHLO</name>
<keyword evidence="2" id="KW-0813">Transport</keyword>
<keyword evidence="4" id="KW-0653">Protein transport</keyword>
<dbReference type="PANTHER" id="PTHR13437">
    <property type="entry name" value="NUCLEOPORIN P58/P45 NUCLEOPORIN-LIKE PROTEIN 1"/>
    <property type="match status" value="1"/>
</dbReference>
<keyword evidence="10" id="KW-1185">Reference proteome</keyword>
<dbReference type="GO" id="GO:0005643">
    <property type="term" value="C:nuclear pore"/>
    <property type="evidence" value="ECO:0007669"/>
    <property type="project" value="UniProtKB-SubCell"/>
</dbReference>
<dbReference type="GO" id="GO:0008139">
    <property type="term" value="F:nuclear localization sequence binding"/>
    <property type="evidence" value="ECO:0007669"/>
    <property type="project" value="InterPro"/>
</dbReference>
<comment type="subcellular location">
    <subcellularLocation>
        <location evidence="1">Nucleus</location>
        <location evidence="1">Nuclear pore complex</location>
    </subcellularLocation>
</comment>
<comment type="caution">
    <text evidence="9">The sequence shown here is derived from an EMBL/GenBank/DDBJ whole genome shotgun (WGS) entry which is preliminary data.</text>
</comment>
<evidence type="ECO:0000256" key="2">
    <source>
        <dbReference type="ARBA" id="ARBA00022448"/>
    </source>
</evidence>
<feature type="region of interest" description="Disordered" evidence="8">
    <location>
        <begin position="293"/>
        <end position="313"/>
    </location>
</feature>
<accession>A0AAE0LHT3</accession>
<evidence type="ECO:0000256" key="5">
    <source>
        <dbReference type="ARBA" id="ARBA00023010"/>
    </source>
</evidence>
<protein>
    <recommendedName>
        <fullName evidence="11">Nucleoporin p58/p45</fullName>
    </recommendedName>
</protein>
<dbReference type="GO" id="GO:0017056">
    <property type="term" value="F:structural constituent of nuclear pore"/>
    <property type="evidence" value="ECO:0007669"/>
    <property type="project" value="InterPro"/>
</dbReference>
<evidence type="ECO:0000256" key="4">
    <source>
        <dbReference type="ARBA" id="ARBA00022927"/>
    </source>
</evidence>
<dbReference type="PANTHER" id="PTHR13437:SF2">
    <property type="entry name" value="NUCLEOPORIN P58_P45"/>
    <property type="match status" value="1"/>
</dbReference>
<sequence>MQFGTLGAATAPAAGLFATQAAPQSQMFGTQPFGAATAPAFPGTSFAGPQFAGTQPQGGLTTKTGQPITYQTVWEELSPGAQTELVRRENEYREHKIISERLSHELEKMDAAETRSGLGYGPESRTEEEARLLGASLRGLASMYDADKKHLESFSEAVKVMLSDTDTAYTILFNQVKARDTHRLCASLPDQYLKKTMLSLEELMGKYKQYAQELEGVVSSVDHSNHSAQLSPAALPQIMMNLHEYFLDIAAKVEAVHRRVGERKEGFLNAQRRLGDMTDPFLEADKWEEAQRVAAAQRQANEQQRKQLEQQRLTPAAMHGVPGTTGMAAGATAAAAGGFPGMPGAASPFNNFAAGTTFGAGAAATTPGFGAAPLAPAFGAAPVAAPAFGAAAAPAFGGAAGGLFGAAAAPAFGAAPAAAPAFGAAAAPAGAFGGGSGTSVRGCTSVWGGGGTSRSVRGCGGTSVWGGGGTSSRSVRGGGSTSVWGGPSFRSRTRSSAGVWGGPCFRSSSGSATCGATQNKIKRRLLDYFLVKNSVSKKKGGSVAEDAEDVQRRRGEVAEIVEAAIAADRERTSEEDR</sequence>
<keyword evidence="5" id="KW-0811">Translocation</keyword>